<feature type="domain" description="Protein kinase" evidence="9">
    <location>
        <begin position="668"/>
        <end position="927"/>
    </location>
</feature>
<reference evidence="11 12" key="1">
    <citation type="submission" date="2022-12" db="EMBL/GenBank/DDBJ databases">
        <title>Chromosome-level genome assembly of true bugs.</title>
        <authorList>
            <person name="Ma L."/>
            <person name="Li H."/>
        </authorList>
    </citation>
    <scope>NUCLEOTIDE SEQUENCE [LARGE SCALE GENOMIC DNA]</scope>
    <source>
        <strain evidence="11">Lab_2022b</strain>
    </source>
</reference>
<dbReference type="InterPro" id="IPR008271">
    <property type="entry name" value="Ser/Thr_kinase_AS"/>
</dbReference>
<protein>
    <recommendedName>
        <fullName evidence="13">Mitotic checkpoint serine/threonine-protein kinase BUB1</fullName>
    </recommendedName>
</protein>
<dbReference type="InterPro" id="IPR015661">
    <property type="entry name" value="Bub1/Mad3"/>
</dbReference>
<evidence type="ECO:0000313" key="11">
    <source>
        <dbReference type="EMBL" id="KAK9510539.1"/>
    </source>
</evidence>
<dbReference type="SMART" id="SM00220">
    <property type="entry name" value="S_TKc"/>
    <property type="match status" value="1"/>
</dbReference>
<dbReference type="InterPro" id="IPR017441">
    <property type="entry name" value="Protein_kinase_ATP_BS"/>
</dbReference>
<dbReference type="GO" id="GO:0005634">
    <property type="term" value="C:nucleus"/>
    <property type="evidence" value="ECO:0007669"/>
    <property type="project" value="TreeGrafter"/>
</dbReference>
<comment type="caution">
    <text evidence="11">The sequence shown here is derived from an EMBL/GenBank/DDBJ whole genome shotgun (WGS) entry which is preliminary data.</text>
</comment>
<dbReference type="PANTHER" id="PTHR14030:SF4">
    <property type="entry name" value="BUB1 KINASE, ISOFORM A-RELATED"/>
    <property type="match status" value="1"/>
</dbReference>
<keyword evidence="4" id="KW-0995">Kinetochore</keyword>
<evidence type="ECO:0008006" key="13">
    <source>
        <dbReference type="Google" id="ProtNLM"/>
    </source>
</evidence>
<evidence type="ECO:0000256" key="3">
    <source>
        <dbReference type="ARBA" id="ARBA00022741"/>
    </source>
</evidence>
<evidence type="ECO:0000259" key="9">
    <source>
        <dbReference type="PROSITE" id="PS50011"/>
    </source>
</evidence>
<dbReference type="GO" id="GO:0005524">
    <property type="term" value="F:ATP binding"/>
    <property type="evidence" value="ECO:0007669"/>
    <property type="project" value="UniProtKB-UniRule"/>
</dbReference>
<evidence type="ECO:0000313" key="12">
    <source>
        <dbReference type="Proteomes" id="UP001461498"/>
    </source>
</evidence>
<dbReference type="PROSITE" id="PS51489">
    <property type="entry name" value="BUB1_N"/>
    <property type="match status" value="1"/>
</dbReference>
<dbReference type="InterPro" id="IPR011009">
    <property type="entry name" value="Kinase-like_dom_sf"/>
</dbReference>
<evidence type="ECO:0000259" key="10">
    <source>
        <dbReference type="PROSITE" id="PS51489"/>
    </source>
</evidence>
<evidence type="ECO:0000256" key="2">
    <source>
        <dbReference type="ARBA" id="ARBA00022454"/>
    </source>
</evidence>
<evidence type="ECO:0000256" key="7">
    <source>
        <dbReference type="PROSITE-ProRule" id="PRU10141"/>
    </source>
</evidence>
<dbReference type="GO" id="GO:0004672">
    <property type="term" value="F:protein kinase activity"/>
    <property type="evidence" value="ECO:0007669"/>
    <property type="project" value="InterPro"/>
</dbReference>
<evidence type="ECO:0000256" key="6">
    <source>
        <dbReference type="ARBA" id="ARBA00023328"/>
    </source>
</evidence>
<dbReference type="Gene3D" id="1.10.510.10">
    <property type="entry name" value="Transferase(Phosphotransferase) domain 1"/>
    <property type="match status" value="1"/>
</dbReference>
<dbReference type="Pfam" id="PF00069">
    <property type="entry name" value="Pkinase"/>
    <property type="match status" value="1"/>
</dbReference>
<dbReference type="GO" id="GO:0032991">
    <property type="term" value="C:protein-containing complex"/>
    <property type="evidence" value="ECO:0007669"/>
    <property type="project" value="UniProtKB-ARBA"/>
</dbReference>
<organism evidence="11 12">
    <name type="scientific">Rhynocoris fuscipes</name>
    <dbReference type="NCBI Taxonomy" id="488301"/>
    <lineage>
        <taxon>Eukaryota</taxon>
        <taxon>Metazoa</taxon>
        <taxon>Ecdysozoa</taxon>
        <taxon>Arthropoda</taxon>
        <taxon>Hexapoda</taxon>
        <taxon>Insecta</taxon>
        <taxon>Pterygota</taxon>
        <taxon>Neoptera</taxon>
        <taxon>Paraneoptera</taxon>
        <taxon>Hemiptera</taxon>
        <taxon>Heteroptera</taxon>
        <taxon>Panheteroptera</taxon>
        <taxon>Cimicomorpha</taxon>
        <taxon>Reduviidae</taxon>
        <taxon>Harpactorinae</taxon>
        <taxon>Harpactorini</taxon>
        <taxon>Rhynocoris</taxon>
    </lineage>
</organism>
<keyword evidence="3 7" id="KW-0547">Nucleotide-binding</keyword>
<name>A0AAW1DK18_9HEMI</name>
<keyword evidence="12" id="KW-1185">Reference proteome</keyword>
<dbReference type="Gene3D" id="1.25.40.430">
    <property type="match status" value="1"/>
</dbReference>
<keyword evidence="2" id="KW-0158">Chromosome</keyword>
<dbReference type="PANTHER" id="PTHR14030">
    <property type="entry name" value="MITOTIC CHECKPOINT SERINE/THREONINE-PROTEIN KINASE BUB1"/>
    <property type="match status" value="1"/>
</dbReference>
<evidence type="ECO:0000256" key="4">
    <source>
        <dbReference type="ARBA" id="ARBA00022838"/>
    </source>
</evidence>
<dbReference type="Proteomes" id="UP001461498">
    <property type="component" value="Unassembled WGS sequence"/>
</dbReference>
<proteinExistence type="predicted"/>
<dbReference type="InterPro" id="IPR013212">
    <property type="entry name" value="Mad3/Bub1_I"/>
</dbReference>
<evidence type="ECO:0000256" key="1">
    <source>
        <dbReference type="ARBA" id="ARBA00004629"/>
    </source>
</evidence>
<sequence>MLKMEKNEIYRRHQALEQEISVYIGDDPLKLRYDFISWLDGNYGRENVMETFVPVLEDTLKSFWNAVQYQQDVRFIQLLTTYINMQKNPLEMYKSVYDRGTGTESALFYTSWANAFVEKENYKKADEIYNLGLSKVKSKTELKSAYENFLVSLGKKYLHLSKNNLWETMCPKCCENQKSESAQGPPQTSCDQNVGYYLNPLKVGEKDDFKCPMFVEDPPDPSKISMYPKHLVYRDGKEYSLEEVRASILREKYKNKESENSKVLRHTANDASEKMTVQDSEDNSNEKEFCKENINQENNILQSEEEPLKCHTTPPKHPLFPKPLLLQDSLTVSQTSYTAHMKEAMNVVQEMWSSPSPAVPPVTNLHPRGRSLFGGTTDTAKEAPITDENVVASVPKKTPFSVYTEEEEEQQQPKNYLPTPTGAAKTGIQKAKTSVKKDPLQLKDHAKGLNVLSERKPKGNSDVHELIKRPSLLPNVKQQLPFSNVPQVEDNQNEMLAMKLGDVSISSNNQPPRITNVVKPILPHDQDDFTDVTCNTKAFNFSLPSSTPIQNKKFSGTRNSTDMQSSEPPSHLKSTKNPDLSMILEASKERYSSSSSSNNGIKGQSTVPPEICFKSSAEQDIDPFCPKLQAKLLRSVNFPQSYHSENYFVINSSFPTMAKTLKLGNETYNILGDIGKGAYARVVKASVKNRICALKVEKPACKWEHYICREIQKRVPPSVKSLFMDVKNTFIFNGGSILESDWAQYGNLLNITNQYKIATGKVLDSSIVLHFSIELVQIIDFLHQCQIIHADIKPDNFVVRSLPSCNETQGCIQLIDFGRSIDMRLLPAGTQFTTVVKTEGFTCCEMRERKPWTYQTDLYGLAATMHCLIFNEYMVIEKKNNEWKLNKPLPRNFRKLWEPIFLSLLNVESSEKLPSLIVLKSMLEDALNSKDKYVLSQNYRSLENILKGK</sequence>
<dbReference type="PROSITE" id="PS50011">
    <property type="entry name" value="PROTEIN_KINASE_DOM"/>
    <property type="match status" value="1"/>
</dbReference>
<dbReference type="InterPro" id="IPR000719">
    <property type="entry name" value="Prot_kinase_dom"/>
</dbReference>
<feature type="binding site" evidence="7">
    <location>
        <position position="695"/>
    </location>
    <ligand>
        <name>ATP</name>
        <dbReference type="ChEBI" id="CHEBI:30616"/>
    </ligand>
</feature>
<accession>A0AAW1DK18</accession>
<evidence type="ECO:0000256" key="5">
    <source>
        <dbReference type="ARBA" id="ARBA00022840"/>
    </source>
</evidence>
<dbReference type="GO" id="GO:0007094">
    <property type="term" value="P:mitotic spindle assembly checkpoint signaling"/>
    <property type="evidence" value="ECO:0007669"/>
    <property type="project" value="InterPro"/>
</dbReference>
<dbReference type="AlphaFoldDB" id="A0AAW1DK18"/>
<feature type="compositionally biased region" description="Polar residues" evidence="8">
    <location>
        <begin position="548"/>
        <end position="568"/>
    </location>
</feature>
<dbReference type="EMBL" id="JAPXFL010000002">
    <property type="protein sequence ID" value="KAK9510539.1"/>
    <property type="molecule type" value="Genomic_DNA"/>
</dbReference>
<dbReference type="Pfam" id="PF08311">
    <property type="entry name" value="Mad3_BUB1_I"/>
    <property type="match status" value="1"/>
</dbReference>
<dbReference type="SUPFAM" id="SSF56112">
    <property type="entry name" value="Protein kinase-like (PK-like)"/>
    <property type="match status" value="1"/>
</dbReference>
<feature type="region of interest" description="Disordered" evidence="8">
    <location>
        <begin position="548"/>
        <end position="578"/>
    </location>
</feature>
<evidence type="ECO:0000256" key="8">
    <source>
        <dbReference type="SAM" id="MobiDB-lite"/>
    </source>
</evidence>
<dbReference type="SMART" id="SM00777">
    <property type="entry name" value="Mad3_BUB1_I"/>
    <property type="match status" value="1"/>
</dbReference>
<keyword evidence="6" id="KW-0137">Centromere</keyword>
<keyword evidence="5 7" id="KW-0067">ATP-binding</keyword>
<feature type="domain" description="BUB1 N-terminal" evidence="10">
    <location>
        <begin position="16"/>
        <end position="189"/>
    </location>
</feature>
<gene>
    <name evidence="11" type="ORF">O3M35_005294</name>
</gene>
<dbReference type="GO" id="GO:0051754">
    <property type="term" value="P:meiotic sister chromatid cohesion, centromeric"/>
    <property type="evidence" value="ECO:0007669"/>
    <property type="project" value="TreeGrafter"/>
</dbReference>
<dbReference type="PROSITE" id="PS00108">
    <property type="entry name" value="PROTEIN_KINASE_ST"/>
    <property type="match status" value="1"/>
</dbReference>
<dbReference type="GO" id="GO:0000776">
    <property type="term" value="C:kinetochore"/>
    <property type="evidence" value="ECO:0007669"/>
    <property type="project" value="UniProtKB-KW"/>
</dbReference>
<dbReference type="PROSITE" id="PS00107">
    <property type="entry name" value="PROTEIN_KINASE_ATP"/>
    <property type="match status" value="1"/>
</dbReference>
<comment type="subcellular location">
    <subcellularLocation>
        <location evidence="1">Chromosome</location>
        <location evidence="1">Centromere</location>
        <location evidence="1">Kinetochore</location>
    </subcellularLocation>
</comment>